<comment type="similarity">
    <text evidence="1">Belongs to the AB hydrolase superfamily. MetX family.</text>
</comment>
<dbReference type="Proteomes" id="UP000800041">
    <property type="component" value="Unassembled WGS sequence"/>
</dbReference>
<evidence type="ECO:0000313" key="6">
    <source>
        <dbReference type="Proteomes" id="UP000800041"/>
    </source>
</evidence>
<dbReference type="SUPFAM" id="SSF53474">
    <property type="entry name" value="alpha/beta-Hydrolases"/>
    <property type="match status" value="1"/>
</dbReference>
<gene>
    <name evidence="5" type="ORF">K402DRAFT_454939</name>
</gene>
<keyword evidence="6" id="KW-1185">Reference proteome</keyword>
<keyword evidence="2 5" id="KW-0808">Transferase</keyword>
<feature type="domain" description="AB hydrolase-1" evidence="4">
    <location>
        <begin position="56"/>
        <end position="401"/>
    </location>
</feature>
<dbReference type="GO" id="GO:0009092">
    <property type="term" value="P:homoserine metabolic process"/>
    <property type="evidence" value="ECO:0007669"/>
    <property type="project" value="TreeGrafter"/>
</dbReference>
<dbReference type="OrthoDB" id="191364at2759"/>
<evidence type="ECO:0000259" key="4">
    <source>
        <dbReference type="Pfam" id="PF00561"/>
    </source>
</evidence>
<dbReference type="PANTHER" id="PTHR32268:SF11">
    <property type="entry name" value="HOMOSERINE O-ACETYLTRANSFERASE"/>
    <property type="match status" value="1"/>
</dbReference>
<reference evidence="5" key="1">
    <citation type="journal article" date="2020" name="Stud. Mycol.">
        <title>101 Dothideomycetes genomes: a test case for predicting lifestyles and emergence of pathogens.</title>
        <authorList>
            <person name="Haridas S."/>
            <person name="Albert R."/>
            <person name="Binder M."/>
            <person name="Bloem J."/>
            <person name="Labutti K."/>
            <person name="Salamov A."/>
            <person name="Andreopoulos B."/>
            <person name="Baker S."/>
            <person name="Barry K."/>
            <person name="Bills G."/>
            <person name="Bluhm B."/>
            <person name="Cannon C."/>
            <person name="Castanera R."/>
            <person name="Culley D."/>
            <person name="Daum C."/>
            <person name="Ezra D."/>
            <person name="Gonzalez J."/>
            <person name="Henrissat B."/>
            <person name="Kuo A."/>
            <person name="Liang C."/>
            <person name="Lipzen A."/>
            <person name="Lutzoni F."/>
            <person name="Magnuson J."/>
            <person name="Mondo S."/>
            <person name="Nolan M."/>
            <person name="Ohm R."/>
            <person name="Pangilinan J."/>
            <person name="Park H.-J."/>
            <person name="Ramirez L."/>
            <person name="Alfaro M."/>
            <person name="Sun H."/>
            <person name="Tritt A."/>
            <person name="Yoshinaga Y."/>
            <person name="Zwiers L.-H."/>
            <person name="Turgeon B."/>
            <person name="Goodwin S."/>
            <person name="Spatafora J."/>
            <person name="Crous P."/>
            <person name="Grigoriev I."/>
        </authorList>
    </citation>
    <scope>NUCLEOTIDE SEQUENCE</scope>
    <source>
        <strain evidence="5">CBS 113979</strain>
    </source>
</reference>
<evidence type="ECO:0000256" key="2">
    <source>
        <dbReference type="ARBA" id="ARBA00022679"/>
    </source>
</evidence>
<name>A0A6G1GY00_9PEZI</name>
<dbReference type="GO" id="GO:0004414">
    <property type="term" value="F:homoserine O-acetyltransferase activity"/>
    <property type="evidence" value="ECO:0007669"/>
    <property type="project" value="TreeGrafter"/>
</dbReference>
<dbReference type="AlphaFoldDB" id="A0A6G1GY00"/>
<dbReference type="GO" id="GO:0009086">
    <property type="term" value="P:methionine biosynthetic process"/>
    <property type="evidence" value="ECO:0007669"/>
    <property type="project" value="TreeGrafter"/>
</dbReference>
<dbReference type="InterPro" id="IPR029058">
    <property type="entry name" value="AB_hydrolase_fold"/>
</dbReference>
<dbReference type="InterPro" id="IPR008220">
    <property type="entry name" value="HAT_MetX-like"/>
</dbReference>
<feature type="active site" evidence="3">
    <location>
        <position position="366"/>
    </location>
</feature>
<sequence length="449" mass="49458">MLVILNHRPNPTPYTSLLPTQSYALIPTFTLSSGRTLTSIPVAYKTWGTLNASGDNVLVICHALSGSADVEDWWRPLMGPGKTFDYRRFFVFCGNVLGSCYGSGSSLTVGEGKGERRWGPEFPATTVRDDIRIHKLVLDALGVNSVASVIGGSMGGMATLEWPLCTPVGYVKNIVPIATSAFHSAWGIAWSEAQRQCISADADFKDGWYDPTPAGQPRKGLATARVVGMLTYRSAGSFDERFGRRKQRAGMGKKVVTASKDSGLLTPPLSDSGSTDDTTVFLDSTVEESSSMFSAQGYLRYQGEKFLARFDTNCYLHMLAKMDSHDVTRGRIPSRMDDDYDITDEDLKDVFKNVPSGALVVSVGSDVLFRPEQQRQLARCLPDAKFVALESDDGHDGFLLEFEALGRLIEDHLREKLPHFYLKDLSDTAEHIKVDERKDSVFGEAEETF</sequence>
<proteinExistence type="inferred from homology"/>
<protein>
    <submittedName>
        <fullName evidence="5">Homoserine O-acetyltransferase</fullName>
    </submittedName>
</protein>
<dbReference type="NCBIfam" id="TIGR01392">
    <property type="entry name" value="homoserO_Ac_trn"/>
    <property type="match status" value="1"/>
</dbReference>
<dbReference type="InterPro" id="IPR000073">
    <property type="entry name" value="AB_hydrolase_1"/>
</dbReference>
<dbReference type="Gene3D" id="3.40.50.1820">
    <property type="entry name" value="alpha/beta hydrolase"/>
    <property type="match status" value="1"/>
</dbReference>
<dbReference type="NCBIfam" id="NF001209">
    <property type="entry name" value="PRK00175.1"/>
    <property type="match status" value="1"/>
</dbReference>
<dbReference type="Pfam" id="PF00561">
    <property type="entry name" value="Abhydrolase_1"/>
    <property type="match status" value="1"/>
</dbReference>
<accession>A0A6G1GY00</accession>
<dbReference type="EMBL" id="ML977161">
    <property type="protein sequence ID" value="KAF1985608.1"/>
    <property type="molecule type" value="Genomic_DNA"/>
</dbReference>
<feature type="active site" evidence="3">
    <location>
        <position position="395"/>
    </location>
</feature>
<dbReference type="HAMAP" id="MF_00296">
    <property type="entry name" value="MetX_acyltransf"/>
    <property type="match status" value="1"/>
</dbReference>
<evidence type="ECO:0000256" key="1">
    <source>
        <dbReference type="ARBA" id="ARBA00006886"/>
    </source>
</evidence>
<dbReference type="PANTHER" id="PTHR32268">
    <property type="entry name" value="HOMOSERINE O-ACETYLTRANSFERASE"/>
    <property type="match status" value="1"/>
</dbReference>
<dbReference type="PIRSF" id="PIRSF000443">
    <property type="entry name" value="Homoser_Ac_trans"/>
    <property type="match status" value="1"/>
</dbReference>
<evidence type="ECO:0000256" key="3">
    <source>
        <dbReference type="PIRSR" id="PIRSR000443-1"/>
    </source>
</evidence>
<evidence type="ECO:0000313" key="5">
    <source>
        <dbReference type="EMBL" id="KAF1985608.1"/>
    </source>
</evidence>
<feature type="active site" description="Nucleophile" evidence="3">
    <location>
        <position position="153"/>
    </location>
</feature>
<organism evidence="5 6">
    <name type="scientific">Aulographum hederae CBS 113979</name>
    <dbReference type="NCBI Taxonomy" id="1176131"/>
    <lineage>
        <taxon>Eukaryota</taxon>
        <taxon>Fungi</taxon>
        <taxon>Dikarya</taxon>
        <taxon>Ascomycota</taxon>
        <taxon>Pezizomycotina</taxon>
        <taxon>Dothideomycetes</taxon>
        <taxon>Pleosporomycetidae</taxon>
        <taxon>Aulographales</taxon>
        <taxon>Aulographaceae</taxon>
    </lineage>
</organism>